<dbReference type="AlphaFoldDB" id="K3Y333"/>
<dbReference type="SUPFAM" id="SSF53098">
    <property type="entry name" value="Ribonuclease H-like"/>
    <property type="match status" value="1"/>
</dbReference>
<evidence type="ECO:0000313" key="3">
    <source>
        <dbReference type="EnsemblPlants" id="KQL10333"/>
    </source>
</evidence>
<dbReference type="InterPro" id="IPR012337">
    <property type="entry name" value="RNaseH-like_sf"/>
</dbReference>
<sequence>GPCGLSACPSDDGRGGGGRGGGGRWRGRRSSGGDTGVSIGKAFFASSLLFHYHALVESDLIRGDLIEEDKLGIILCGMWSLWCSRNDRRHGKDAIEHRLAIKWAVDACALLKPDRTIKVNTDGAFVCSSHQGATGVVIRGAEDDFYVAAARWLPAVASALVAEAEACRDGLLLLQGDGRCHVIIEVDSKELVNLWANRNSRSEIGTILEDIRELSRHLQSFELVLVNRSANCVAHACAQQAVVSRASNVWSGDAPAFLLQALHNDCNHVD</sequence>
<dbReference type="Pfam" id="PF13456">
    <property type="entry name" value="RVT_3"/>
    <property type="match status" value="1"/>
</dbReference>
<evidence type="ECO:0000256" key="1">
    <source>
        <dbReference type="SAM" id="MobiDB-lite"/>
    </source>
</evidence>
<dbReference type="Gene3D" id="3.30.420.10">
    <property type="entry name" value="Ribonuclease H-like superfamily/Ribonuclease H"/>
    <property type="match status" value="1"/>
</dbReference>
<dbReference type="EnsemblPlants" id="KQL10333">
    <property type="protein sequence ID" value="KQL10333"/>
    <property type="gene ID" value="SETIT_008618mg"/>
</dbReference>
<evidence type="ECO:0000313" key="4">
    <source>
        <dbReference type="Proteomes" id="UP000004995"/>
    </source>
</evidence>
<protein>
    <recommendedName>
        <fullName evidence="2">RNase H type-1 domain-containing protein</fullName>
    </recommendedName>
</protein>
<dbReference type="InterPro" id="IPR044730">
    <property type="entry name" value="RNase_H-like_dom_plant"/>
</dbReference>
<dbReference type="InterPro" id="IPR052929">
    <property type="entry name" value="RNase_H-like_EbsB-rel"/>
</dbReference>
<dbReference type="PANTHER" id="PTHR47074">
    <property type="entry name" value="BNAC02G40300D PROTEIN"/>
    <property type="match status" value="1"/>
</dbReference>
<keyword evidence="4" id="KW-1185">Reference proteome</keyword>
<organism evidence="3 4">
    <name type="scientific">Setaria italica</name>
    <name type="common">Foxtail millet</name>
    <name type="synonym">Panicum italicum</name>
    <dbReference type="NCBI Taxonomy" id="4555"/>
    <lineage>
        <taxon>Eukaryota</taxon>
        <taxon>Viridiplantae</taxon>
        <taxon>Streptophyta</taxon>
        <taxon>Embryophyta</taxon>
        <taxon>Tracheophyta</taxon>
        <taxon>Spermatophyta</taxon>
        <taxon>Magnoliopsida</taxon>
        <taxon>Liliopsida</taxon>
        <taxon>Poales</taxon>
        <taxon>Poaceae</taxon>
        <taxon>PACMAD clade</taxon>
        <taxon>Panicoideae</taxon>
        <taxon>Panicodae</taxon>
        <taxon>Paniceae</taxon>
        <taxon>Cenchrinae</taxon>
        <taxon>Setaria</taxon>
    </lineage>
</organism>
<dbReference type="HOGENOM" id="CLU_1032850_0_0_1"/>
<dbReference type="eggNOG" id="KOG1075">
    <property type="taxonomic scope" value="Eukaryota"/>
</dbReference>
<dbReference type="InParanoid" id="K3Y333"/>
<name>K3Y333_SETIT</name>
<dbReference type="Gramene" id="KQL10333">
    <property type="protein sequence ID" value="KQL10333"/>
    <property type="gene ID" value="SETIT_008618mg"/>
</dbReference>
<dbReference type="InterPro" id="IPR002156">
    <property type="entry name" value="RNaseH_domain"/>
</dbReference>
<dbReference type="PANTHER" id="PTHR47074:SF11">
    <property type="entry name" value="REVERSE TRANSCRIPTASE-LIKE PROTEIN"/>
    <property type="match status" value="1"/>
</dbReference>
<accession>K3Y333</accession>
<feature type="domain" description="RNase H type-1" evidence="2">
    <location>
        <begin position="120"/>
        <end position="241"/>
    </location>
</feature>
<dbReference type="EMBL" id="AGNK02002368">
    <property type="status" value="NOT_ANNOTATED_CDS"/>
    <property type="molecule type" value="Genomic_DNA"/>
</dbReference>
<reference evidence="4" key="1">
    <citation type="journal article" date="2012" name="Nat. Biotechnol.">
        <title>Reference genome sequence of the model plant Setaria.</title>
        <authorList>
            <person name="Bennetzen J.L."/>
            <person name="Schmutz J."/>
            <person name="Wang H."/>
            <person name="Percifield R."/>
            <person name="Hawkins J."/>
            <person name="Pontaroli A.C."/>
            <person name="Estep M."/>
            <person name="Feng L."/>
            <person name="Vaughn J.N."/>
            <person name="Grimwood J."/>
            <person name="Jenkins J."/>
            <person name="Barry K."/>
            <person name="Lindquist E."/>
            <person name="Hellsten U."/>
            <person name="Deshpande S."/>
            <person name="Wang X."/>
            <person name="Wu X."/>
            <person name="Mitros T."/>
            <person name="Triplett J."/>
            <person name="Yang X."/>
            <person name="Ye C.Y."/>
            <person name="Mauro-Herrera M."/>
            <person name="Wang L."/>
            <person name="Li P."/>
            <person name="Sharma M."/>
            <person name="Sharma R."/>
            <person name="Ronald P.C."/>
            <person name="Panaud O."/>
            <person name="Kellogg E.A."/>
            <person name="Brutnell T.P."/>
            <person name="Doust A.N."/>
            <person name="Tuskan G.A."/>
            <person name="Rokhsar D."/>
            <person name="Devos K.M."/>
        </authorList>
    </citation>
    <scope>NUCLEOTIDE SEQUENCE [LARGE SCALE GENOMIC DNA]</scope>
    <source>
        <strain evidence="4">cv. Yugu1</strain>
    </source>
</reference>
<dbReference type="GO" id="GO:0004523">
    <property type="term" value="F:RNA-DNA hybrid ribonuclease activity"/>
    <property type="evidence" value="ECO:0007669"/>
    <property type="project" value="InterPro"/>
</dbReference>
<reference evidence="3" key="2">
    <citation type="submission" date="2018-08" db="UniProtKB">
        <authorList>
            <consortium name="EnsemblPlants"/>
        </authorList>
    </citation>
    <scope>IDENTIFICATION</scope>
    <source>
        <strain evidence="3">Yugu1</strain>
    </source>
</reference>
<feature type="region of interest" description="Disordered" evidence="1">
    <location>
        <begin position="1"/>
        <end position="34"/>
    </location>
</feature>
<dbReference type="InterPro" id="IPR036397">
    <property type="entry name" value="RNaseH_sf"/>
</dbReference>
<dbReference type="Proteomes" id="UP000004995">
    <property type="component" value="Unassembled WGS sequence"/>
</dbReference>
<feature type="compositionally biased region" description="Gly residues" evidence="1">
    <location>
        <begin position="15"/>
        <end position="24"/>
    </location>
</feature>
<dbReference type="GO" id="GO:0003676">
    <property type="term" value="F:nucleic acid binding"/>
    <property type="evidence" value="ECO:0007669"/>
    <property type="project" value="InterPro"/>
</dbReference>
<dbReference type="CDD" id="cd06222">
    <property type="entry name" value="RNase_H_like"/>
    <property type="match status" value="1"/>
</dbReference>
<evidence type="ECO:0000259" key="2">
    <source>
        <dbReference type="Pfam" id="PF13456"/>
    </source>
</evidence>
<proteinExistence type="predicted"/>
<dbReference type="OMA" id="PPEDECI"/>